<accession>A0ACB9TK39</accession>
<reference evidence="1" key="1">
    <citation type="submission" date="2022-04" db="EMBL/GenBank/DDBJ databases">
        <title>Chromosome-scale genome assembly of Holotrichia oblita Faldermann.</title>
        <authorList>
            <person name="Rongchong L."/>
        </authorList>
    </citation>
    <scope>NUCLEOTIDE SEQUENCE</scope>
    <source>
        <strain evidence="1">81SQS9</strain>
    </source>
</reference>
<comment type="caution">
    <text evidence="1">The sequence shown here is derived from an EMBL/GenBank/DDBJ whole genome shotgun (WGS) entry which is preliminary data.</text>
</comment>
<name>A0ACB9TK39_HOLOL</name>
<evidence type="ECO:0000313" key="2">
    <source>
        <dbReference type="Proteomes" id="UP001056778"/>
    </source>
</evidence>
<dbReference type="Proteomes" id="UP001056778">
    <property type="component" value="Chromosome 2"/>
</dbReference>
<evidence type="ECO:0000313" key="1">
    <source>
        <dbReference type="EMBL" id="KAI4467212.1"/>
    </source>
</evidence>
<proteinExistence type="predicted"/>
<keyword evidence="2" id="KW-1185">Reference proteome</keyword>
<protein>
    <submittedName>
        <fullName evidence="1">Uncharacterized protein</fullName>
    </submittedName>
</protein>
<organism evidence="1 2">
    <name type="scientific">Holotrichia oblita</name>
    <name type="common">Chafer beetle</name>
    <dbReference type="NCBI Taxonomy" id="644536"/>
    <lineage>
        <taxon>Eukaryota</taxon>
        <taxon>Metazoa</taxon>
        <taxon>Ecdysozoa</taxon>
        <taxon>Arthropoda</taxon>
        <taxon>Hexapoda</taxon>
        <taxon>Insecta</taxon>
        <taxon>Pterygota</taxon>
        <taxon>Neoptera</taxon>
        <taxon>Endopterygota</taxon>
        <taxon>Coleoptera</taxon>
        <taxon>Polyphaga</taxon>
        <taxon>Scarabaeiformia</taxon>
        <taxon>Scarabaeidae</taxon>
        <taxon>Melolonthinae</taxon>
        <taxon>Holotrichia</taxon>
    </lineage>
</organism>
<dbReference type="EMBL" id="CM043016">
    <property type="protein sequence ID" value="KAI4467212.1"/>
    <property type="molecule type" value="Genomic_DNA"/>
</dbReference>
<sequence length="425" mass="49640">MALISDKLLNPIIKKRIDLTLHNKNVKDIEISITPAIIENPNILSLIWDVRVTGKSTENSGIIEHDWILKSATLNEVVRKYAQVDRLFKKEIYVYDKIIPAYYQLIEEHNVQEPFAVIPRMHLYFTDTLQEALVLENLKRSNYGFISMKSSEPCTHGEAMLAMKSLGKLHALSYALREYKPEQFKKFTEYAKNRFNINANIELYAKHQKMCCERVFDAIINGKDKSTLTLFKKFMEKPFEYQMQAIKMGAMGPYAVLTHGDAILDNMLFKYGDPDTPDKPTEICLLDWQFCRFTSPALDLSQFIFLSTDKQFRDNHYAEMIRTYYYALCSYLTELKCDADQILPFDILQLQLKRYSVYGLCMAIMILHIIMNVKPIDDNYRQNMKATDIEATFSNTFAKNTDSYTSRIRDIVLDFKDYGYFEFLN</sequence>
<gene>
    <name evidence="1" type="ORF">MML48_2g00012293</name>
</gene>